<dbReference type="InterPro" id="IPR052913">
    <property type="entry name" value="Glycopeptide_resist_protein"/>
</dbReference>
<dbReference type="Proteomes" id="UP000271426">
    <property type="component" value="Chromosome"/>
</dbReference>
<dbReference type="PANTHER" id="PTHR35788:SF1">
    <property type="entry name" value="EXPORTED PROTEIN"/>
    <property type="match status" value="1"/>
</dbReference>
<sequence length="535" mass="56736">MKKAVLAGAGIVVGIGVLYGADLLLTQGQVPRGATVGGVEIGGMDPSEAQALLEREIDPSAPVEVQAGDLRSSFNPAASGVMPDWKATIDGAGKQALNPITRVRSFFSTYEIPVASTVDEALLRPQVDRIRAELSPEPVEAGLNLAGGKVNVDPQPANGQKVEGVEQALIEQWPEGVELEPEVTHPELDQKAVEKALPAAEQAVSSPYVIHGRDADGVIPPERMAEVVSFERLEPKVNVEAAQHIFEEGLGPTERPLRNAKVSYPSMEVTPHSDGVSIEWEATLKGFDPTTDQPREREAVYKDEKATYTTEMAQQASFDDVVGEFTTGGYSDASGVNIARVAQMVNGAFIAPGETFSLNGYTGPRGTAQGFVESGVILNGRADKAVGGGISQFATTLYNAAYFAGMQDVAHTPHSYYISRYPAGREATVYEGAIDLQFKNDSPNPVIIQTSAGGGQVTVKLLGVKTVNVESVNGGRWAYTSPQVMQVSGANCTPSSGAQGFSTSDTRIIKNLSGAEISRETQTTVYDPQPIVRCS</sequence>
<gene>
    <name evidence="2" type="ORF">CPPEL_01010</name>
</gene>
<dbReference type="EMBL" id="CP033898">
    <property type="protein sequence ID" value="AZA08350.1"/>
    <property type="molecule type" value="Genomic_DNA"/>
</dbReference>
<dbReference type="PANTHER" id="PTHR35788">
    <property type="entry name" value="EXPORTED PROTEIN-RELATED"/>
    <property type="match status" value="1"/>
</dbReference>
<evidence type="ECO:0000259" key="1">
    <source>
        <dbReference type="Pfam" id="PF12229"/>
    </source>
</evidence>
<organism evidence="2 3">
    <name type="scientific">Corynebacterium pseudopelargi</name>
    <dbReference type="NCBI Taxonomy" id="2080757"/>
    <lineage>
        <taxon>Bacteria</taxon>
        <taxon>Bacillati</taxon>
        <taxon>Actinomycetota</taxon>
        <taxon>Actinomycetes</taxon>
        <taxon>Mycobacteriales</taxon>
        <taxon>Corynebacteriaceae</taxon>
        <taxon>Corynebacterium</taxon>
    </lineage>
</organism>
<dbReference type="Pfam" id="PF04294">
    <property type="entry name" value="VanW"/>
    <property type="match status" value="1"/>
</dbReference>
<evidence type="ECO:0000313" key="3">
    <source>
        <dbReference type="Proteomes" id="UP000271426"/>
    </source>
</evidence>
<evidence type="ECO:0000313" key="2">
    <source>
        <dbReference type="EMBL" id="AZA08350.1"/>
    </source>
</evidence>
<protein>
    <submittedName>
        <fullName evidence="2">VanW like protein</fullName>
    </submittedName>
</protein>
<dbReference type="AlphaFoldDB" id="A0A3G6IW90"/>
<keyword evidence="3" id="KW-1185">Reference proteome</keyword>
<name>A0A3G6IW90_9CORY</name>
<dbReference type="Pfam" id="PF12229">
    <property type="entry name" value="PG_binding_4"/>
    <property type="match status" value="1"/>
</dbReference>
<dbReference type="KEGG" id="cpso:CPPEL_01010"/>
<feature type="domain" description="YoaR-like putative peptidoglycan binding" evidence="1">
    <location>
        <begin position="224"/>
        <end position="286"/>
    </location>
</feature>
<dbReference type="InterPro" id="IPR022029">
    <property type="entry name" value="YoaR-like_PG-bd"/>
</dbReference>
<accession>A0A3G6IW90</accession>
<proteinExistence type="predicted"/>
<dbReference type="InterPro" id="IPR007391">
    <property type="entry name" value="Vancomycin_resist_VanW"/>
</dbReference>
<reference evidence="2 3" key="1">
    <citation type="submission" date="2018-11" db="EMBL/GenBank/DDBJ databases">
        <authorList>
            <person name="Kleinhagauer T."/>
            <person name="Glaeser S.P."/>
            <person name="Spergser J."/>
            <person name="Ruckert C."/>
            <person name="Kaempfer P."/>
            <person name="Busse H.-J."/>
        </authorList>
    </citation>
    <scope>NUCLEOTIDE SEQUENCE [LARGE SCALE GENOMIC DNA]</scope>
    <source>
        <strain evidence="2 3">812CH</strain>
    </source>
</reference>